<comment type="caution">
    <text evidence="2">The sequence shown here is derived from an EMBL/GenBank/DDBJ whole genome shotgun (WGS) entry which is preliminary data.</text>
</comment>
<evidence type="ECO:0000313" key="2">
    <source>
        <dbReference type="EMBL" id="MBB4122961.1"/>
    </source>
</evidence>
<dbReference type="EMBL" id="JACIDZ010000009">
    <property type="protein sequence ID" value="MBB4122961.1"/>
    <property type="molecule type" value="Genomic_DNA"/>
</dbReference>
<reference evidence="2 3" key="1">
    <citation type="submission" date="2020-08" db="EMBL/GenBank/DDBJ databases">
        <title>Genomic Encyclopedia of Type Strains, Phase IV (KMG-IV): sequencing the most valuable type-strain genomes for metagenomic binning, comparative biology and taxonomic classification.</title>
        <authorList>
            <person name="Goeker M."/>
        </authorList>
    </citation>
    <scope>NUCLEOTIDE SEQUENCE [LARGE SCALE GENOMIC DNA]</scope>
    <source>
        <strain evidence="2 3">DSM 28101</strain>
    </source>
</reference>
<feature type="transmembrane region" description="Helical" evidence="1">
    <location>
        <begin position="36"/>
        <end position="55"/>
    </location>
</feature>
<accession>A0A7W6KKH1</accession>
<evidence type="ECO:0000256" key="1">
    <source>
        <dbReference type="SAM" id="Phobius"/>
    </source>
</evidence>
<organism evidence="2 3">
    <name type="scientific">Martelella radicis</name>
    <dbReference type="NCBI Taxonomy" id="1397476"/>
    <lineage>
        <taxon>Bacteria</taxon>
        <taxon>Pseudomonadati</taxon>
        <taxon>Pseudomonadota</taxon>
        <taxon>Alphaproteobacteria</taxon>
        <taxon>Hyphomicrobiales</taxon>
        <taxon>Aurantimonadaceae</taxon>
        <taxon>Martelella</taxon>
    </lineage>
</organism>
<sequence>MRIYHCKYCSHHLRFGRKICSRCYQPTPLRNRFGNWALAFFTGFAVLILVALTLLV</sequence>
<keyword evidence="3" id="KW-1185">Reference proteome</keyword>
<evidence type="ECO:0000313" key="3">
    <source>
        <dbReference type="Proteomes" id="UP000530571"/>
    </source>
</evidence>
<proteinExistence type="predicted"/>
<name>A0A7W6KKH1_9HYPH</name>
<keyword evidence="1" id="KW-0472">Membrane</keyword>
<keyword evidence="1" id="KW-1133">Transmembrane helix</keyword>
<dbReference type="Proteomes" id="UP000530571">
    <property type="component" value="Unassembled WGS sequence"/>
</dbReference>
<dbReference type="AlphaFoldDB" id="A0A7W6KKH1"/>
<gene>
    <name evidence="2" type="ORF">GGR30_002896</name>
</gene>
<keyword evidence="1" id="KW-0812">Transmembrane</keyword>
<protein>
    <submittedName>
        <fullName evidence="2">Putative nucleic acid-binding Zn ribbon protein</fullName>
    </submittedName>
</protein>